<proteinExistence type="predicted"/>
<sequence>MLIGLSRDFYIETKNCFYELFNFLWHNLNWNTPYIKILCYYFIHIHFFIKKNKILKTKKNIYYFVLKTCLKHANCQPWCHWNFTLKFYRLYSRLCLLGQKNKPLCFRFVS</sequence>
<feature type="transmembrane region" description="Helical" evidence="1">
    <location>
        <begin position="33"/>
        <end position="49"/>
    </location>
</feature>
<evidence type="ECO:0000256" key="1">
    <source>
        <dbReference type="SAM" id="Phobius"/>
    </source>
</evidence>
<organism evidence="2">
    <name type="scientific">Cacopsylla melanoneura</name>
    <dbReference type="NCBI Taxonomy" id="428564"/>
    <lineage>
        <taxon>Eukaryota</taxon>
        <taxon>Metazoa</taxon>
        <taxon>Ecdysozoa</taxon>
        <taxon>Arthropoda</taxon>
        <taxon>Hexapoda</taxon>
        <taxon>Insecta</taxon>
        <taxon>Pterygota</taxon>
        <taxon>Neoptera</taxon>
        <taxon>Paraneoptera</taxon>
        <taxon>Hemiptera</taxon>
        <taxon>Sternorrhyncha</taxon>
        <taxon>Psylloidea</taxon>
        <taxon>Psyllidae</taxon>
        <taxon>Psyllinae</taxon>
        <taxon>Cacopsylla</taxon>
    </lineage>
</organism>
<evidence type="ECO:0000313" key="2">
    <source>
        <dbReference type="EMBL" id="CAG6691683.1"/>
    </source>
</evidence>
<dbReference type="AlphaFoldDB" id="A0A8D8XDR6"/>
<name>A0A8D8XDR6_9HEMI</name>
<keyword evidence="1" id="KW-0812">Transmembrane</keyword>
<keyword evidence="1" id="KW-0472">Membrane</keyword>
<protein>
    <submittedName>
        <fullName evidence="2">Uncharacterized protein</fullName>
    </submittedName>
</protein>
<reference evidence="2" key="1">
    <citation type="submission" date="2021-05" db="EMBL/GenBank/DDBJ databases">
        <authorList>
            <person name="Alioto T."/>
            <person name="Alioto T."/>
            <person name="Gomez Garrido J."/>
        </authorList>
    </citation>
    <scope>NUCLEOTIDE SEQUENCE</scope>
</reference>
<keyword evidence="1" id="KW-1133">Transmembrane helix</keyword>
<dbReference type="EMBL" id="HBUF01304120">
    <property type="protein sequence ID" value="CAG6691683.1"/>
    <property type="molecule type" value="Transcribed_RNA"/>
</dbReference>
<accession>A0A8D8XDR6</accession>